<gene>
    <name evidence="1" type="ORF">EDC28_108172</name>
</gene>
<accession>A0A3N1NUC2</accession>
<evidence type="ECO:0000313" key="2">
    <source>
        <dbReference type="Proteomes" id="UP000268033"/>
    </source>
</evidence>
<keyword evidence="2" id="KW-1185">Reference proteome</keyword>
<dbReference type="AlphaFoldDB" id="A0A3N1NUC2"/>
<dbReference type="EMBL" id="RJUL01000008">
    <property type="protein sequence ID" value="ROQ23434.1"/>
    <property type="molecule type" value="Genomic_DNA"/>
</dbReference>
<comment type="caution">
    <text evidence="1">The sequence shown here is derived from an EMBL/GenBank/DDBJ whole genome shotgun (WGS) entry which is preliminary data.</text>
</comment>
<dbReference type="Proteomes" id="UP000268033">
    <property type="component" value="Unassembled WGS sequence"/>
</dbReference>
<reference evidence="1 2" key="1">
    <citation type="submission" date="2018-11" db="EMBL/GenBank/DDBJ databases">
        <title>Genomic Encyclopedia of Type Strains, Phase IV (KMG-IV): sequencing the most valuable type-strain genomes for metagenomic binning, comparative biology and taxonomic classification.</title>
        <authorList>
            <person name="Goeker M."/>
        </authorList>
    </citation>
    <scope>NUCLEOTIDE SEQUENCE [LARGE SCALE GENOMIC DNA]</scope>
    <source>
        <strain evidence="1 2">DSM 21945</strain>
    </source>
</reference>
<name>A0A3N1NUC2_9GAMM</name>
<evidence type="ECO:0000313" key="1">
    <source>
        <dbReference type="EMBL" id="ROQ23434.1"/>
    </source>
</evidence>
<dbReference type="RefSeq" id="WP_050659334.1">
    <property type="nucleotide sequence ID" value="NZ_JBLXAC010000016.1"/>
</dbReference>
<dbReference type="STRING" id="584787.GCA_001247655_03877"/>
<organism evidence="1 2">
    <name type="scientific">Gallaecimonas pentaromativorans</name>
    <dbReference type="NCBI Taxonomy" id="584787"/>
    <lineage>
        <taxon>Bacteria</taxon>
        <taxon>Pseudomonadati</taxon>
        <taxon>Pseudomonadota</taxon>
        <taxon>Gammaproteobacteria</taxon>
        <taxon>Enterobacterales</taxon>
        <taxon>Gallaecimonadaceae</taxon>
        <taxon>Gallaecimonas</taxon>
    </lineage>
</organism>
<proteinExistence type="predicted"/>
<dbReference type="OrthoDB" id="9896521at2"/>
<protein>
    <submittedName>
        <fullName evidence="1">Uncharacterized protein</fullName>
    </submittedName>
</protein>
<sequence length="126" mass="13416">MLIASSPLWLASCSDKNVTATVTSPNQFYKAVVMVRTCGEQPVTEVMLEPQSFWHFANHQLVWAAKVPPSEISVSWKGDKQLNVSYPQATTVTQSKALSMGVALEFNSLNGEGSGQTAVATGAAGV</sequence>